<dbReference type="OMA" id="MAVECAM"/>
<dbReference type="HOGENOM" id="CLU_345290_0_0_1"/>
<dbReference type="Proteomes" id="UP000013827">
    <property type="component" value="Unassembled WGS sequence"/>
</dbReference>
<dbReference type="GeneID" id="17280459"/>
<evidence type="ECO:0000313" key="5">
    <source>
        <dbReference type="Proteomes" id="UP000013827"/>
    </source>
</evidence>
<keyword evidence="1" id="KW-0175">Coiled coil</keyword>
<keyword evidence="5" id="KW-1185">Reference proteome</keyword>
<evidence type="ECO:0000256" key="2">
    <source>
        <dbReference type="SAM" id="MobiDB-lite"/>
    </source>
</evidence>
<evidence type="ECO:0000313" key="4">
    <source>
        <dbReference type="EnsemblProtists" id="EOD35188"/>
    </source>
</evidence>
<accession>A0A0D3KHF3</accession>
<dbReference type="EnsemblProtists" id="EOD35188">
    <property type="protein sequence ID" value="EOD35188"/>
    <property type="gene ID" value="EMIHUDRAFT_110884"/>
</dbReference>
<dbReference type="KEGG" id="ehx:EMIHUDRAFT_110884"/>
<reference evidence="5" key="1">
    <citation type="journal article" date="2013" name="Nature">
        <title>Pan genome of the phytoplankton Emiliania underpins its global distribution.</title>
        <authorList>
            <person name="Read B.A."/>
            <person name="Kegel J."/>
            <person name="Klute M.J."/>
            <person name="Kuo A."/>
            <person name="Lefebvre S.C."/>
            <person name="Maumus F."/>
            <person name="Mayer C."/>
            <person name="Miller J."/>
            <person name="Monier A."/>
            <person name="Salamov A."/>
            <person name="Young J."/>
            <person name="Aguilar M."/>
            <person name="Claverie J.M."/>
            <person name="Frickenhaus S."/>
            <person name="Gonzalez K."/>
            <person name="Herman E.K."/>
            <person name="Lin Y.C."/>
            <person name="Napier J."/>
            <person name="Ogata H."/>
            <person name="Sarno A.F."/>
            <person name="Shmutz J."/>
            <person name="Schroeder D."/>
            <person name="de Vargas C."/>
            <person name="Verret F."/>
            <person name="von Dassow P."/>
            <person name="Valentin K."/>
            <person name="Van de Peer Y."/>
            <person name="Wheeler G."/>
            <person name="Dacks J.B."/>
            <person name="Delwiche C.F."/>
            <person name="Dyhrman S.T."/>
            <person name="Glockner G."/>
            <person name="John U."/>
            <person name="Richards T."/>
            <person name="Worden A.Z."/>
            <person name="Zhang X."/>
            <person name="Grigoriev I.V."/>
            <person name="Allen A.E."/>
            <person name="Bidle K."/>
            <person name="Borodovsky M."/>
            <person name="Bowler C."/>
            <person name="Brownlee C."/>
            <person name="Cock J.M."/>
            <person name="Elias M."/>
            <person name="Gladyshev V.N."/>
            <person name="Groth M."/>
            <person name="Guda C."/>
            <person name="Hadaegh A."/>
            <person name="Iglesias-Rodriguez M.D."/>
            <person name="Jenkins J."/>
            <person name="Jones B.M."/>
            <person name="Lawson T."/>
            <person name="Leese F."/>
            <person name="Lindquist E."/>
            <person name="Lobanov A."/>
            <person name="Lomsadze A."/>
            <person name="Malik S.B."/>
            <person name="Marsh M.E."/>
            <person name="Mackinder L."/>
            <person name="Mock T."/>
            <person name="Mueller-Roeber B."/>
            <person name="Pagarete A."/>
            <person name="Parker M."/>
            <person name="Probert I."/>
            <person name="Quesneville H."/>
            <person name="Raines C."/>
            <person name="Rensing S.A."/>
            <person name="Riano-Pachon D.M."/>
            <person name="Richier S."/>
            <person name="Rokitta S."/>
            <person name="Shiraiwa Y."/>
            <person name="Soanes D.M."/>
            <person name="van der Giezen M."/>
            <person name="Wahlund T.M."/>
            <person name="Williams B."/>
            <person name="Wilson W."/>
            <person name="Wolfe G."/>
            <person name="Wurch L.L."/>
        </authorList>
    </citation>
    <scope>NUCLEOTIDE SEQUENCE</scope>
</reference>
<dbReference type="RefSeq" id="XP_005787617.1">
    <property type="nucleotide sequence ID" value="XM_005787560.1"/>
</dbReference>
<dbReference type="InterPro" id="IPR057494">
    <property type="entry name" value="Rossman_Mical"/>
</dbReference>
<dbReference type="Gene3D" id="3.50.50.60">
    <property type="entry name" value="FAD/NAD(P)-binding domain"/>
    <property type="match status" value="3"/>
</dbReference>
<dbReference type="eggNOG" id="KOG1700">
    <property type="taxonomic scope" value="Eukaryota"/>
</dbReference>
<evidence type="ECO:0000256" key="1">
    <source>
        <dbReference type="SAM" id="Coils"/>
    </source>
</evidence>
<feature type="domain" description="[F-actin]-monooxygenase MICAL1-3-like Rossman" evidence="3">
    <location>
        <begin position="480"/>
        <end position="542"/>
    </location>
</feature>
<proteinExistence type="predicted"/>
<feature type="coiled-coil region" evidence="1">
    <location>
        <begin position="607"/>
        <end position="670"/>
    </location>
</feature>
<dbReference type="Pfam" id="PF25413">
    <property type="entry name" value="Rossman_Mical"/>
    <property type="match status" value="1"/>
</dbReference>
<dbReference type="SUPFAM" id="SSF51905">
    <property type="entry name" value="FAD/NAD(P)-binding domain"/>
    <property type="match status" value="1"/>
</dbReference>
<feature type="region of interest" description="Disordered" evidence="2">
    <location>
        <begin position="35"/>
        <end position="99"/>
    </location>
</feature>
<organism evidence="4 5">
    <name type="scientific">Emiliania huxleyi (strain CCMP1516)</name>
    <dbReference type="NCBI Taxonomy" id="280463"/>
    <lineage>
        <taxon>Eukaryota</taxon>
        <taxon>Haptista</taxon>
        <taxon>Haptophyta</taxon>
        <taxon>Prymnesiophyceae</taxon>
        <taxon>Isochrysidales</taxon>
        <taxon>Noelaerhabdaceae</taxon>
        <taxon>Emiliania</taxon>
    </lineage>
</organism>
<dbReference type="AlphaFoldDB" id="A0A0D3KHF3"/>
<sequence length="819" mass="88853">MSLAAAVSFVEKCESPTELAKLSAAVAERQTALNQKKLAQSDAPLPTRAANPFLQADRAGSQQRKVQPDASLPTRAANPFLQADRARNGKSAPPKSPAKEAVAVLTAEAAVDQVMPEASPVKPTVLRKRPSAIESALTLVGLREDDAHLAEPPDGHALKKAWASFLAANEVLEAVQAYAELRAACRVPAEAFGQAAFDAVQTVTASSPVPHKTKSLMVALSNNLKKRPPPPKPEDSPRVVISGAGPVGLRAAVEAALMGMRVHVVEKRDSFSRVNILLLWPMTADDLMAYGARTFYPKFSNNNAMLHLGTREIQLVLLKNALLLGVRFSYGTEMVAVQAPASGAASWKAWTTEAAAKDAALAGVLDFKKLKIGAYQTGTGQGKCNMVQKSELDPSFALDASKKAPEGVTLLPFDALLLAEGEWSNSCVRLGIDKTIDRFSQAIGFVINMEFDPKDKLTKDTVLRSFTARPFDPAGKRLTAANIKFEFAEYLKGETHYIVVTIKKASLLEHNALRQDLPASDLLTKQNLDVEALMVLARKIATCIGLPEHTQFCDFHPAKLFDFSTRARCLAGFRVLAVQRDGTVTGSGLETHPYLREAETKYYERAAVQAEEEVTKRKKEMVELRKSIEAVEAAIAKGGCLGDMNEAQTQEFLKAQLEGQQRSVGELEKKTSVNEASATTARERQREWLAAVSAFSAGGSSLVPVLPIGDSMLEPFWPQGLGSNRGFHTALDAVWAVQVMKSEGLEAALLERSFWYDLMLQATWNNGLLRPADGWSADPATRYEGKAVVQQKEIYSNPTSKRLFRGSGATPERLLHAVS</sequence>
<name>A0A0D3KHF3_EMIH1</name>
<dbReference type="PaxDb" id="2903-EOD35188"/>
<reference evidence="4" key="2">
    <citation type="submission" date="2024-10" db="UniProtKB">
        <authorList>
            <consortium name="EnsemblProtists"/>
        </authorList>
    </citation>
    <scope>IDENTIFICATION</scope>
</reference>
<dbReference type="InterPro" id="IPR036188">
    <property type="entry name" value="FAD/NAD-bd_sf"/>
</dbReference>
<protein>
    <recommendedName>
        <fullName evidence="3">[F-actin]-monooxygenase MICAL1-3-like Rossman domain-containing protein</fullName>
    </recommendedName>
</protein>
<evidence type="ECO:0000259" key="3">
    <source>
        <dbReference type="Pfam" id="PF25413"/>
    </source>
</evidence>